<keyword evidence="3 15" id="KW-0547">Nucleotide-binding</keyword>
<dbReference type="OrthoDB" id="9804325at2"/>
<proteinExistence type="inferred from homology"/>
<dbReference type="SUPFAM" id="SSF52540">
    <property type="entry name" value="P-loop containing nucleoside triphosphate hydrolases"/>
    <property type="match status" value="2"/>
</dbReference>
<evidence type="ECO:0000313" key="19">
    <source>
        <dbReference type="Proteomes" id="UP000438120"/>
    </source>
</evidence>
<dbReference type="PROSITE" id="PS51194">
    <property type="entry name" value="HELICASE_CTER"/>
    <property type="match status" value="1"/>
</dbReference>
<evidence type="ECO:0000256" key="6">
    <source>
        <dbReference type="ARBA" id="ARBA00022806"/>
    </source>
</evidence>
<comment type="similarity">
    <text evidence="1 15">Belongs to the helicase family. RecG subfamily.</text>
</comment>
<comment type="caution">
    <text evidence="18">The sequence shown here is derived from an EMBL/GenBank/DDBJ whole genome shotgun (WGS) entry which is preliminary data.</text>
</comment>
<dbReference type="CDD" id="cd04488">
    <property type="entry name" value="RecG_wedge_OBF"/>
    <property type="match status" value="1"/>
</dbReference>
<keyword evidence="10 15" id="KW-0234">DNA repair</keyword>
<gene>
    <name evidence="18" type="primary">recG</name>
    <name evidence="18" type="ORF">FYJ62_02020</name>
</gene>
<dbReference type="NCBIfam" id="TIGR00643">
    <property type="entry name" value="recG"/>
    <property type="match status" value="1"/>
</dbReference>
<dbReference type="GO" id="GO:0006281">
    <property type="term" value="P:DNA repair"/>
    <property type="evidence" value="ECO:0007669"/>
    <property type="project" value="UniProtKB-UniRule"/>
</dbReference>
<organism evidence="18 19">
    <name type="scientific">Lactobacillus porci</name>
    <dbReference type="NCBI Taxonomy" id="2012477"/>
    <lineage>
        <taxon>Bacteria</taxon>
        <taxon>Bacillati</taxon>
        <taxon>Bacillota</taxon>
        <taxon>Bacilli</taxon>
        <taxon>Lactobacillales</taxon>
        <taxon>Lactobacillaceae</taxon>
        <taxon>Lactobacillus</taxon>
    </lineage>
</organism>
<dbReference type="NCBIfam" id="NF008165">
    <property type="entry name" value="PRK10917.1-3"/>
    <property type="match status" value="1"/>
</dbReference>
<dbReference type="GO" id="GO:0043138">
    <property type="term" value="F:3'-5' DNA helicase activity"/>
    <property type="evidence" value="ECO:0007669"/>
    <property type="project" value="UniProtKB-EC"/>
</dbReference>
<keyword evidence="8" id="KW-0238">DNA-binding</keyword>
<comment type="catalytic activity">
    <reaction evidence="14 15">
        <text>ATP + H2O = ADP + phosphate + H(+)</text>
        <dbReference type="Rhea" id="RHEA:13065"/>
        <dbReference type="ChEBI" id="CHEBI:15377"/>
        <dbReference type="ChEBI" id="CHEBI:15378"/>
        <dbReference type="ChEBI" id="CHEBI:30616"/>
        <dbReference type="ChEBI" id="CHEBI:43474"/>
        <dbReference type="ChEBI" id="CHEBI:456216"/>
        <dbReference type="EC" id="5.6.2.4"/>
    </reaction>
</comment>
<dbReference type="RefSeq" id="WP_154547240.1">
    <property type="nucleotide sequence ID" value="NZ_VUMX01000003.1"/>
</dbReference>
<comment type="catalytic activity">
    <reaction evidence="12 15">
        <text>Couples ATP hydrolysis with the unwinding of duplex DNA by translocating in the 3'-5' direction.</text>
        <dbReference type="EC" id="5.6.2.4"/>
    </reaction>
</comment>
<dbReference type="PANTHER" id="PTHR47964:SF1">
    <property type="entry name" value="ATP-DEPENDENT DNA HELICASE HOMOLOG RECG, CHLOROPLASTIC"/>
    <property type="match status" value="1"/>
</dbReference>
<comment type="function">
    <text evidence="15">Plays a critical role in recombination and DNA repair. Helps process Holliday junction intermediates to mature products by catalyzing branch migration. Has replication fork regression activity, unwinds stalled or blocked replication forks to make a HJ that can be resolved. Has a DNA unwinding activity characteristic of a DNA helicase with 3'-5' polarity.</text>
</comment>
<dbReference type="AlphaFoldDB" id="A0A6A8MBA2"/>
<keyword evidence="9 15" id="KW-0233">DNA recombination</keyword>
<evidence type="ECO:0000256" key="3">
    <source>
        <dbReference type="ARBA" id="ARBA00022741"/>
    </source>
</evidence>
<dbReference type="InterPro" id="IPR004609">
    <property type="entry name" value="ATP-dep_DNA_helicase_RecG"/>
</dbReference>
<dbReference type="InterPro" id="IPR027417">
    <property type="entry name" value="P-loop_NTPase"/>
</dbReference>
<dbReference type="Pfam" id="PF17191">
    <property type="entry name" value="RecG_wedge"/>
    <property type="match status" value="1"/>
</dbReference>
<dbReference type="Gene3D" id="2.40.50.140">
    <property type="entry name" value="Nucleic acid-binding proteins"/>
    <property type="match status" value="1"/>
</dbReference>
<feature type="domain" description="Helicase C-terminal" evidence="17">
    <location>
        <begin position="451"/>
        <end position="610"/>
    </location>
</feature>
<keyword evidence="5 15" id="KW-0378">Hydrolase</keyword>
<evidence type="ECO:0000256" key="10">
    <source>
        <dbReference type="ARBA" id="ARBA00023204"/>
    </source>
</evidence>
<evidence type="ECO:0000256" key="5">
    <source>
        <dbReference type="ARBA" id="ARBA00022801"/>
    </source>
</evidence>
<evidence type="ECO:0000313" key="18">
    <source>
        <dbReference type="EMBL" id="MST86456.1"/>
    </source>
</evidence>
<evidence type="ECO:0000256" key="14">
    <source>
        <dbReference type="ARBA" id="ARBA00048988"/>
    </source>
</evidence>
<keyword evidence="11" id="KW-0413">Isomerase</keyword>
<sequence length="679" mass="75435">MTINEAAFSPATDLKGVGVKTGEGLRTLGICSIYDLLFYFPYRYDELASLPLDQLMDGQKVMLKGIVATAPYQNFFGYHKSRVSFKMRIDHDIIMVNFFNQPWLTKQLEIGQKVAIYGKYNLAKQSLSAYKLVAKSHGDDGMAPVYSVNRHIKQKKLQSLIDEAIAEYGSQIGNAVPDWLRKKYQLMSDQELVEGMHHPKSPAQAKAARRSAVFREFFIFQMQMALLASSNRQHKGQAKKYDLKEIAALTKSLPFELSADQKQVINEIFADMFVDRQMHRLLQGDVGSGKTIVAVFAIYGAITAGYQAALMVPTEILASQHFKKIDDLLRPFGVRVALLTGSTKAMERREIYKELADGTINCVIGTHALIQDKVAFKKLGLVIIDEQHRFGVAQRLALLNKGDHPDLLAMTATPIPRTLALTVYGDMDLSEIRHLPAGRKPIISSWKTSSEMDQVYALMREQLARGFQIYAVTPLISESATIDLENAEELYKKLAHDFPGQHVVLLHGQMSGEEKEEIMSQFSAGQIDILVATSVIEVGVDVANANMMVIFDADRFGLSQLHQLRGRIGRGQTQSYCVFLADPKTAAGKQRMQIVAATTNGFKLAEEDLKMRGEGDLFGKAQSGLPEFKVGNAVTDYKTLVAAKEVASEIVASDPDLAGDELADLKRVLDYNRLVQARA</sequence>
<dbReference type="Proteomes" id="UP000438120">
    <property type="component" value="Unassembled WGS sequence"/>
</dbReference>
<dbReference type="PANTHER" id="PTHR47964">
    <property type="entry name" value="ATP-DEPENDENT DNA HELICASE HOMOLOG RECG, CHLOROPLASTIC"/>
    <property type="match status" value="1"/>
</dbReference>
<dbReference type="GO" id="GO:0016887">
    <property type="term" value="F:ATP hydrolysis activity"/>
    <property type="evidence" value="ECO:0007669"/>
    <property type="project" value="RHEA"/>
</dbReference>
<keyword evidence="7 15" id="KW-0067">ATP-binding</keyword>
<dbReference type="GO" id="GO:0003677">
    <property type="term" value="F:DNA binding"/>
    <property type="evidence" value="ECO:0007669"/>
    <property type="project" value="UniProtKB-KW"/>
</dbReference>
<dbReference type="EC" id="5.6.2.4" evidence="13 15"/>
<dbReference type="Gene3D" id="3.40.50.300">
    <property type="entry name" value="P-loop containing nucleotide triphosphate hydrolases"/>
    <property type="match status" value="2"/>
</dbReference>
<dbReference type="InterPro" id="IPR045562">
    <property type="entry name" value="RecG_dom3_C"/>
</dbReference>
<evidence type="ECO:0000256" key="9">
    <source>
        <dbReference type="ARBA" id="ARBA00023172"/>
    </source>
</evidence>
<evidence type="ECO:0000256" key="11">
    <source>
        <dbReference type="ARBA" id="ARBA00023235"/>
    </source>
</evidence>
<evidence type="ECO:0000256" key="4">
    <source>
        <dbReference type="ARBA" id="ARBA00022763"/>
    </source>
</evidence>
<dbReference type="InterPro" id="IPR014001">
    <property type="entry name" value="Helicase_ATP-bd"/>
</dbReference>
<dbReference type="NCBIfam" id="NF008168">
    <property type="entry name" value="PRK10917.2-2"/>
    <property type="match status" value="1"/>
</dbReference>
<evidence type="ECO:0000256" key="15">
    <source>
        <dbReference type="RuleBase" id="RU363016"/>
    </source>
</evidence>
<evidence type="ECO:0000259" key="16">
    <source>
        <dbReference type="PROSITE" id="PS51192"/>
    </source>
</evidence>
<dbReference type="SMART" id="SM00490">
    <property type="entry name" value="HELICc"/>
    <property type="match status" value="1"/>
</dbReference>
<dbReference type="GO" id="GO:0005524">
    <property type="term" value="F:ATP binding"/>
    <property type="evidence" value="ECO:0007669"/>
    <property type="project" value="UniProtKB-KW"/>
</dbReference>
<dbReference type="InterPro" id="IPR012340">
    <property type="entry name" value="NA-bd_OB-fold"/>
</dbReference>
<dbReference type="GO" id="GO:0006310">
    <property type="term" value="P:DNA recombination"/>
    <property type="evidence" value="ECO:0007669"/>
    <property type="project" value="UniProtKB-UniRule"/>
</dbReference>
<dbReference type="CDD" id="cd17992">
    <property type="entry name" value="DEXHc_RecG"/>
    <property type="match status" value="1"/>
</dbReference>
<reference evidence="18 19" key="1">
    <citation type="submission" date="2019-08" db="EMBL/GenBank/DDBJ databases">
        <title>In-depth cultivation of the pig gut microbiome towards novel bacterial diversity and tailored functional studies.</title>
        <authorList>
            <person name="Wylensek D."/>
            <person name="Hitch T.C.A."/>
            <person name="Clavel T."/>
        </authorList>
    </citation>
    <scope>NUCLEOTIDE SEQUENCE [LARGE SCALE GENOMIC DNA]</scope>
    <source>
        <strain evidence="18 19">Bifido-178-WT-2B</strain>
    </source>
</reference>
<dbReference type="InterPro" id="IPR033454">
    <property type="entry name" value="RecG_wedge"/>
</dbReference>
<keyword evidence="4 15" id="KW-0227">DNA damage</keyword>
<dbReference type="SUPFAM" id="SSF50249">
    <property type="entry name" value="Nucleic acid-binding proteins"/>
    <property type="match status" value="1"/>
</dbReference>
<dbReference type="Pfam" id="PF00271">
    <property type="entry name" value="Helicase_C"/>
    <property type="match status" value="1"/>
</dbReference>
<dbReference type="Pfam" id="PF19833">
    <property type="entry name" value="RecG_dom3_C"/>
    <property type="match status" value="1"/>
</dbReference>
<keyword evidence="6 15" id="KW-0347">Helicase</keyword>
<evidence type="ECO:0000256" key="8">
    <source>
        <dbReference type="ARBA" id="ARBA00023125"/>
    </source>
</evidence>
<evidence type="ECO:0000256" key="2">
    <source>
        <dbReference type="ARBA" id="ARBA00017846"/>
    </source>
</evidence>
<dbReference type="PROSITE" id="PS51192">
    <property type="entry name" value="HELICASE_ATP_BIND_1"/>
    <property type="match status" value="1"/>
</dbReference>
<evidence type="ECO:0000256" key="7">
    <source>
        <dbReference type="ARBA" id="ARBA00022840"/>
    </source>
</evidence>
<evidence type="ECO:0000256" key="1">
    <source>
        <dbReference type="ARBA" id="ARBA00007504"/>
    </source>
</evidence>
<keyword evidence="19" id="KW-1185">Reference proteome</keyword>
<dbReference type="Pfam" id="PF00270">
    <property type="entry name" value="DEAD"/>
    <property type="match status" value="1"/>
</dbReference>
<name>A0A6A8MBA2_9LACO</name>
<dbReference type="InterPro" id="IPR001650">
    <property type="entry name" value="Helicase_C-like"/>
</dbReference>
<evidence type="ECO:0000256" key="13">
    <source>
        <dbReference type="ARBA" id="ARBA00034808"/>
    </source>
</evidence>
<evidence type="ECO:0000256" key="12">
    <source>
        <dbReference type="ARBA" id="ARBA00034617"/>
    </source>
</evidence>
<protein>
    <recommendedName>
        <fullName evidence="2 15">ATP-dependent DNA helicase RecG</fullName>
        <ecNumber evidence="13 15">5.6.2.4</ecNumber>
    </recommendedName>
</protein>
<evidence type="ECO:0000259" key="17">
    <source>
        <dbReference type="PROSITE" id="PS51194"/>
    </source>
</evidence>
<accession>A0A6A8MBA2</accession>
<dbReference type="InterPro" id="IPR047112">
    <property type="entry name" value="RecG/Mfd"/>
</dbReference>
<dbReference type="EMBL" id="VUMX01000003">
    <property type="protein sequence ID" value="MST86456.1"/>
    <property type="molecule type" value="Genomic_DNA"/>
</dbReference>
<dbReference type="InterPro" id="IPR011545">
    <property type="entry name" value="DEAD/DEAH_box_helicase_dom"/>
</dbReference>
<dbReference type="SMART" id="SM00487">
    <property type="entry name" value="DEXDc"/>
    <property type="match status" value="1"/>
</dbReference>
<feature type="domain" description="Helicase ATP-binding" evidence="16">
    <location>
        <begin position="271"/>
        <end position="432"/>
    </location>
</feature>